<dbReference type="RefSeq" id="WP_005136847.1">
    <property type="nucleotide sequence ID" value="NZ_FVGW01000002.1"/>
</dbReference>
<dbReference type="EMBL" id="FVGW01000002">
    <property type="protein sequence ID" value="SKL70370.1"/>
    <property type="molecule type" value="Genomic_DNA"/>
</dbReference>
<evidence type="ECO:0000313" key="2">
    <source>
        <dbReference type="Proteomes" id="UP000190074"/>
    </source>
</evidence>
<accession>A0A1T6AF77</accession>
<sequence length="48" mass="5230">MNPANPGDPGEPECAYLATPEELEAVRKLTPHHRALEADTTTEEPKDS</sequence>
<evidence type="ECO:0000313" key="1">
    <source>
        <dbReference type="EMBL" id="SKL70370.1"/>
    </source>
</evidence>
<protein>
    <submittedName>
        <fullName evidence="1">Uncharacterized protein</fullName>
    </submittedName>
</protein>
<proteinExistence type="predicted"/>
<reference evidence="1 2" key="1">
    <citation type="submission" date="2016-11" db="EMBL/GenBank/DDBJ databases">
        <authorList>
            <consortium name="Pathogen Informatics"/>
        </authorList>
    </citation>
    <scope>NUCLEOTIDE SEQUENCE [LARGE SCALE GENOMIC DNA]</scope>
    <source>
        <strain evidence="1 2">911</strain>
    </source>
</reference>
<name>A0A1T6AF77_9MYCO</name>
<dbReference type="AlphaFoldDB" id="A0A1T6AF77"/>
<organism evidence="1 2">
    <name type="scientific">Mycobacteroides abscessus subsp. massiliense</name>
    <dbReference type="NCBI Taxonomy" id="1962118"/>
    <lineage>
        <taxon>Bacteria</taxon>
        <taxon>Bacillati</taxon>
        <taxon>Actinomycetota</taxon>
        <taxon>Actinomycetes</taxon>
        <taxon>Mycobacteriales</taxon>
        <taxon>Mycobacteriaceae</taxon>
        <taxon>Mycobacteroides</taxon>
        <taxon>Mycobacteroides abscessus</taxon>
    </lineage>
</organism>
<gene>
    <name evidence="1" type="ORF">SAMEA2259716_01349</name>
</gene>
<dbReference type="Proteomes" id="UP000190074">
    <property type="component" value="Unassembled WGS sequence"/>
</dbReference>